<dbReference type="PANTHER" id="PTHR37523:SF1">
    <property type="entry name" value="CALCINEURIN-LIKE PHOSPHOESTERASE DOMAIN-CONTAINING PROTEIN"/>
    <property type="match status" value="1"/>
</dbReference>
<protein>
    <submittedName>
        <fullName evidence="2">Metallophosphoesterase</fullName>
    </submittedName>
</protein>
<accession>A0A8T3VT87</accession>
<dbReference type="InterPro" id="IPR004843">
    <property type="entry name" value="Calcineurin-like_PHP"/>
</dbReference>
<dbReference type="PANTHER" id="PTHR37523">
    <property type="entry name" value="METALLOPHOSPHOESTERASE"/>
    <property type="match status" value="1"/>
</dbReference>
<feature type="domain" description="Calcineurin-like phosphoesterase" evidence="1">
    <location>
        <begin position="1"/>
        <end position="197"/>
    </location>
</feature>
<dbReference type="Gene3D" id="3.60.21.10">
    <property type="match status" value="1"/>
</dbReference>
<dbReference type="GO" id="GO:0016787">
    <property type="term" value="F:hydrolase activity"/>
    <property type="evidence" value="ECO:0007669"/>
    <property type="project" value="InterPro"/>
</dbReference>
<sequence length="239" mass="26128">MKILAISDVHGKKSESLINYLKQNDDISLVLIAGDITDFSITEFEPLSFVKPFIDEIVEECNVDVFAIPGNCDPAGICNAIKESGPDERPAFCLHNQLIAYENVVIMGYGGSNPTPFNTPGEVDDDKIYLHVYELLAEYDYIGNDEVPRVTILLTHAPPYDTKADTIESGAHVGSQGVKKPIHEFQPNINICGHVHEACSIDMIGNTTVANPGRLEDGHAVLIEVDENAMYTIGIVSLE</sequence>
<comment type="caution">
    <text evidence="2">The sequence shown here is derived from an EMBL/GenBank/DDBJ whole genome shotgun (WGS) entry which is preliminary data.</text>
</comment>
<evidence type="ECO:0000313" key="3">
    <source>
        <dbReference type="Proteomes" id="UP000732619"/>
    </source>
</evidence>
<reference evidence="2" key="1">
    <citation type="submission" date="2019-04" db="EMBL/GenBank/DDBJ databases">
        <title>Evolution of Biomass-Degrading Anaerobic Consortia Revealed by Metagenomics.</title>
        <authorList>
            <person name="Peng X."/>
        </authorList>
    </citation>
    <scope>NUCLEOTIDE SEQUENCE</scope>
    <source>
        <strain evidence="2">SIG14</strain>
    </source>
</reference>
<proteinExistence type="predicted"/>
<evidence type="ECO:0000313" key="2">
    <source>
        <dbReference type="EMBL" id="MBE6512501.1"/>
    </source>
</evidence>
<dbReference type="Pfam" id="PF00149">
    <property type="entry name" value="Metallophos"/>
    <property type="match status" value="1"/>
</dbReference>
<dbReference type="SUPFAM" id="SSF56300">
    <property type="entry name" value="Metallo-dependent phosphatases"/>
    <property type="match status" value="1"/>
</dbReference>
<name>A0A8T3VT87_METOL</name>
<organism evidence="2 3">
    <name type="scientific">Methanobrevibacter olleyae</name>
    <dbReference type="NCBI Taxonomy" id="294671"/>
    <lineage>
        <taxon>Archaea</taxon>
        <taxon>Methanobacteriati</taxon>
        <taxon>Methanobacteriota</taxon>
        <taxon>Methanomada group</taxon>
        <taxon>Methanobacteria</taxon>
        <taxon>Methanobacteriales</taxon>
        <taxon>Methanobacteriaceae</taxon>
        <taxon>Methanobrevibacter</taxon>
    </lineage>
</organism>
<dbReference type="EMBL" id="SUTG01000019">
    <property type="protein sequence ID" value="MBE6512501.1"/>
    <property type="molecule type" value="Genomic_DNA"/>
</dbReference>
<dbReference type="AlphaFoldDB" id="A0A8T3VT87"/>
<evidence type="ECO:0000259" key="1">
    <source>
        <dbReference type="Pfam" id="PF00149"/>
    </source>
</evidence>
<dbReference type="Proteomes" id="UP000732619">
    <property type="component" value="Unassembled WGS sequence"/>
</dbReference>
<dbReference type="InterPro" id="IPR029052">
    <property type="entry name" value="Metallo-depent_PP-like"/>
</dbReference>
<gene>
    <name evidence="2" type="ORF">E7Z75_05105</name>
</gene>